<protein>
    <submittedName>
        <fullName evidence="1">HEXXH motif domain-containing protein</fullName>
    </submittedName>
</protein>
<dbReference type="InterPro" id="IPR026337">
    <property type="entry name" value="AKG_HExxH"/>
</dbReference>
<organism evidence="1 2">
    <name type="scientific">Micromonospora vulcania</name>
    <dbReference type="NCBI Taxonomy" id="1441873"/>
    <lineage>
        <taxon>Bacteria</taxon>
        <taxon>Bacillati</taxon>
        <taxon>Actinomycetota</taxon>
        <taxon>Actinomycetes</taxon>
        <taxon>Micromonosporales</taxon>
        <taxon>Micromonosporaceae</taxon>
        <taxon>Micromonospora</taxon>
    </lineage>
</organism>
<gene>
    <name evidence="1" type="ORF">ACFQGL_11480</name>
</gene>
<dbReference type="EMBL" id="JBHSQS010000006">
    <property type="protein sequence ID" value="MFC5923962.1"/>
    <property type="molecule type" value="Genomic_DNA"/>
</dbReference>
<sequence length="443" mass="48252">MTPAGHRLPRRVLDDLATGRGGPAAVELLRSAQHSKNLLLVRALVVLTHRMDHPDRAAVEAAYQMMGRLGREQRQAALGHPPVAAWAFGTASLLRRGGHAAYPGLLAAVAAAAAVRARADADLDVPLDPSTPGRLDLPGLGTLRVDPRATRARVRCAGGRAEVRCAGDRIEIGYDRPPDYRWRPFPELRATHGGLALRLLLDSGTWQHVPMTVEDGAHPIAGPVTDPGRWQHRLRGAWRLLAEEHRAVAEEVSAALSALVPLAAPRAGVRSGTFHHAFGSVAMSLPPSSRSAAVTLAHEIQHLKLAALTDLFPLVEPGPQELFYAPWRPDPRPLDGLLHGAYAHLGVAGFWRRQRLVERSPVARQHAEVEFCRWTRAAGETVRVLTAQPRLTTVGRRLVDGMAPVLDRWAREPVVPEAAAEAGRLLAAHRARWDRKRSEARQA</sequence>
<name>A0ABW1H5V3_9ACTN</name>
<dbReference type="RefSeq" id="WP_377509715.1">
    <property type="nucleotide sequence ID" value="NZ_JBHSQS010000006.1"/>
</dbReference>
<dbReference type="NCBIfam" id="TIGR04267">
    <property type="entry name" value="mod_HExxH"/>
    <property type="match status" value="1"/>
</dbReference>
<keyword evidence="2" id="KW-1185">Reference proteome</keyword>
<comment type="caution">
    <text evidence="1">The sequence shown here is derived from an EMBL/GenBank/DDBJ whole genome shotgun (WGS) entry which is preliminary data.</text>
</comment>
<evidence type="ECO:0000313" key="2">
    <source>
        <dbReference type="Proteomes" id="UP001596226"/>
    </source>
</evidence>
<proteinExistence type="predicted"/>
<dbReference type="Proteomes" id="UP001596226">
    <property type="component" value="Unassembled WGS sequence"/>
</dbReference>
<evidence type="ECO:0000313" key="1">
    <source>
        <dbReference type="EMBL" id="MFC5923962.1"/>
    </source>
</evidence>
<accession>A0ABW1H5V3</accession>
<reference evidence="2" key="1">
    <citation type="journal article" date="2019" name="Int. J. Syst. Evol. Microbiol.">
        <title>The Global Catalogue of Microorganisms (GCM) 10K type strain sequencing project: providing services to taxonomists for standard genome sequencing and annotation.</title>
        <authorList>
            <consortium name="The Broad Institute Genomics Platform"/>
            <consortium name="The Broad Institute Genome Sequencing Center for Infectious Disease"/>
            <person name="Wu L."/>
            <person name="Ma J."/>
        </authorList>
    </citation>
    <scope>NUCLEOTIDE SEQUENCE [LARGE SCALE GENOMIC DNA]</scope>
    <source>
        <strain evidence="2">CGMCC 4.7144</strain>
    </source>
</reference>